<dbReference type="InterPro" id="IPR001734">
    <property type="entry name" value="Na/solute_symporter"/>
</dbReference>
<feature type="transmembrane region" description="Helical" evidence="9">
    <location>
        <begin position="56"/>
        <end position="73"/>
    </location>
</feature>
<comment type="caution">
    <text evidence="10">The sequence shown here is derived from an EMBL/GenBank/DDBJ whole genome shotgun (WGS) entry which is preliminary data.</text>
</comment>
<feature type="transmembrane region" description="Helical" evidence="9">
    <location>
        <begin position="618"/>
        <end position="642"/>
    </location>
</feature>
<evidence type="ECO:0000256" key="2">
    <source>
        <dbReference type="ARBA" id="ARBA00006434"/>
    </source>
</evidence>
<feature type="region of interest" description="Disordered" evidence="8">
    <location>
        <begin position="697"/>
        <end position="728"/>
    </location>
</feature>
<sequence>MSSTIQPVLPQGAGYGVVIGIGFFFALLMAGVSYLQNRYTKYSTKMSEEFNTASRSVKPGLIASGVVSAWTWAATLLQSSTVTYEYGVSGPFWYAAGATVQIFMFSVLACKVKQNAPRCHTFLEIIYYRYGKVTHIVFIFFALMTNILVASQLLLGGSAVVTSLTGMNVYAAVFLIPLGVSVYVVLGGLRATFLCDYSHTVIVMIIILYFMFNVYTSNDLIGSPGKMYDLLVHAGEVRPVEGNVKGSYLTQKSNFGLIFGVIQLCSGMGTVFLDQGYWQRAIASRPTTAVRGYIMGGFAWYAIPFGFATTLGLAAVALTDNPAYPTYPHNMTTSQVSSGLSAPFGAAALLGKNGAIALLLTLFMAVTSSSSSELIAVSSILTFDVYKVYIKPSASPKDLIFVSHVMICFFGLVMAAFACIWNAIGIDLGWLFLVMGLLIGGAVFPAAFAVTWKGQTRAGAISGAVCGLCAGLTAWLVEAKVHYGELTVSTTGASYPTLAGNMAGVLTGLIVTCAVSLLKPDNFDWAATRDINAPSSLYGDVVPNANASVLGETRPVTPTEGQRGSVEGPAGKHGDNQAEEEPKNPNHNAELQTVLDEEKEEAEDRAVLENPQSLQRTYIFALVLSAVLSLSMDVIIPVPMFLSHYIYSKGFFTFYVVVSFIWVFAALFMCGILPIWETRTFWREFIGEILGRKKVLSGASPDTEMSSSQSSGTLSPTEAKEPADQIKT</sequence>
<evidence type="ECO:0000256" key="8">
    <source>
        <dbReference type="SAM" id="MobiDB-lite"/>
    </source>
</evidence>
<dbReference type="GO" id="GO:0005886">
    <property type="term" value="C:plasma membrane"/>
    <property type="evidence" value="ECO:0007669"/>
    <property type="project" value="TreeGrafter"/>
</dbReference>
<gene>
    <name evidence="10" type="ORF">H2204_008610</name>
</gene>
<protein>
    <recommendedName>
        <fullName evidence="12">Solute symporter family transporter</fullName>
    </recommendedName>
</protein>
<feature type="transmembrane region" description="Helical" evidence="9">
    <location>
        <begin position="93"/>
        <end position="112"/>
    </location>
</feature>
<accession>A0AA38XZM7</accession>
<dbReference type="Proteomes" id="UP001172681">
    <property type="component" value="Unassembled WGS sequence"/>
</dbReference>
<keyword evidence="3" id="KW-0813">Transport</keyword>
<feature type="transmembrane region" description="Helical" evidence="9">
    <location>
        <begin position="133"/>
        <end position="155"/>
    </location>
</feature>
<evidence type="ECO:0000256" key="9">
    <source>
        <dbReference type="SAM" id="Phobius"/>
    </source>
</evidence>
<dbReference type="AlphaFoldDB" id="A0AA38XZM7"/>
<feature type="transmembrane region" description="Helical" evidence="9">
    <location>
        <begin position="355"/>
        <end position="378"/>
    </location>
</feature>
<dbReference type="Gene3D" id="1.20.1730.10">
    <property type="entry name" value="Sodium/glucose cotransporter"/>
    <property type="match status" value="1"/>
</dbReference>
<proteinExistence type="inferred from homology"/>
<dbReference type="PROSITE" id="PS50283">
    <property type="entry name" value="NA_SOLUT_SYMP_3"/>
    <property type="match status" value="1"/>
</dbReference>
<name>A0AA38XZM7_9EURO</name>
<organism evidence="10 11">
    <name type="scientific">Knufia peltigerae</name>
    <dbReference type="NCBI Taxonomy" id="1002370"/>
    <lineage>
        <taxon>Eukaryota</taxon>
        <taxon>Fungi</taxon>
        <taxon>Dikarya</taxon>
        <taxon>Ascomycota</taxon>
        <taxon>Pezizomycotina</taxon>
        <taxon>Eurotiomycetes</taxon>
        <taxon>Chaetothyriomycetidae</taxon>
        <taxon>Chaetothyriales</taxon>
        <taxon>Trichomeriaceae</taxon>
        <taxon>Knufia</taxon>
    </lineage>
</organism>
<feature type="region of interest" description="Disordered" evidence="8">
    <location>
        <begin position="549"/>
        <end position="587"/>
    </location>
</feature>
<comment type="similarity">
    <text evidence="2 7">Belongs to the sodium:solute symporter (SSF) (TC 2.A.21) family.</text>
</comment>
<reference evidence="10" key="1">
    <citation type="submission" date="2022-10" db="EMBL/GenBank/DDBJ databases">
        <title>Culturing micro-colonial fungi from biological soil crusts in the Mojave desert and describing Neophaeococcomyces mojavensis, and introducing the new genera and species Taxawa tesnikishii.</title>
        <authorList>
            <person name="Kurbessoian T."/>
            <person name="Stajich J.E."/>
        </authorList>
    </citation>
    <scope>NUCLEOTIDE SEQUENCE</scope>
    <source>
        <strain evidence="10">TK_35</strain>
    </source>
</reference>
<evidence type="ECO:0000313" key="10">
    <source>
        <dbReference type="EMBL" id="KAJ9630249.1"/>
    </source>
</evidence>
<dbReference type="PANTHER" id="PTHR46154:SF2">
    <property type="entry name" value="SOLUTE SYMPORTER FAMILY TRANSPORTER (AFU_ORTHOLOGUE AFUA_6G03200)"/>
    <property type="match status" value="1"/>
</dbReference>
<dbReference type="NCBIfam" id="TIGR00813">
    <property type="entry name" value="sss"/>
    <property type="match status" value="1"/>
</dbReference>
<evidence type="ECO:0000256" key="1">
    <source>
        <dbReference type="ARBA" id="ARBA00004141"/>
    </source>
</evidence>
<dbReference type="CDD" id="cd11476">
    <property type="entry name" value="SLC5sbd_DUR3"/>
    <property type="match status" value="1"/>
</dbReference>
<feature type="transmembrane region" description="Helical" evidence="9">
    <location>
        <begin position="255"/>
        <end position="273"/>
    </location>
</feature>
<feature type="transmembrane region" description="Helical" evidence="9">
    <location>
        <begin position="458"/>
        <end position="477"/>
    </location>
</feature>
<feature type="transmembrane region" description="Helical" evidence="9">
    <location>
        <begin position="193"/>
        <end position="212"/>
    </location>
</feature>
<feature type="transmembrane region" description="Helical" evidence="9">
    <location>
        <begin position="167"/>
        <end position="186"/>
    </location>
</feature>
<keyword evidence="4 9" id="KW-0812">Transmembrane</keyword>
<keyword evidence="6 9" id="KW-0472">Membrane</keyword>
<evidence type="ECO:0000256" key="7">
    <source>
        <dbReference type="RuleBase" id="RU362091"/>
    </source>
</evidence>
<feature type="transmembrane region" description="Helical" evidence="9">
    <location>
        <begin position="497"/>
        <end position="518"/>
    </location>
</feature>
<comment type="subcellular location">
    <subcellularLocation>
        <location evidence="1">Membrane</location>
        <topology evidence="1">Multi-pass membrane protein</topology>
    </subcellularLocation>
</comment>
<dbReference type="EMBL" id="JAPDRN010000063">
    <property type="protein sequence ID" value="KAJ9630249.1"/>
    <property type="molecule type" value="Genomic_DNA"/>
</dbReference>
<feature type="transmembrane region" description="Helical" evidence="9">
    <location>
        <begin position="12"/>
        <end position="35"/>
    </location>
</feature>
<dbReference type="InterPro" id="IPR031155">
    <property type="entry name" value="DUR"/>
</dbReference>
<dbReference type="PANTHER" id="PTHR46154">
    <property type="match status" value="1"/>
</dbReference>
<evidence type="ECO:0000256" key="4">
    <source>
        <dbReference type="ARBA" id="ARBA00022692"/>
    </source>
</evidence>
<evidence type="ECO:0000313" key="11">
    <source>
        <dbReference type="Proteomes" id="UP001172681"/>
    </source>
</evidence>
<dbReference type="GO" id="GO:0015204">
    <property type="term" value="F:urea transmembrane transporter activity"/>
    <property type="evidence" value="ECO:0007669"/>
    <property type="project" value="InterPro"/>
</dbReference>
<dbReference type="FunFam" id="1.20.1730.10:FF:000006">
    <property type="entry name" value="Urea active transporter"/>
    <property type="match status" value="1"/>
</dbReference>
<dbReference type="Pfam" id="PF00474">
    <property type="entry name" value="SSF"/>
    <property type="match status" value="1"/>
</dbReference>
<dbReference type="InterPro" id="IPR038377">
    <property type="entry name" value="Na/Glc_symporter_sf"/>
</dbReference>
<feature type="transmembrane region" description="Helical" evidence="9">
    <location>
        <begin position="293"/>
        <end position="318"/>
    </location>
</feature>
<dbReference type="GO" id="GO:0015606">
    <property type="term" value="F:spermidine transmembrane transporter activity"/>
    <property type="evidence" value="ECO:0007669"/>
    <property type="project" value="UniProtKB-ARBA"/>
</dbReference>
<feature type="compositionally biased region" description="Basic and acidic residues" evidence="8">
    <location>
        <begin position="570"/>
        <end position="584"/>
    </location>
</feature>
<feature type="transmembrane region" description="Helical" evidence="9">
    <location>
        <begin position="654"/>
        <end position="676"/>
    </location>
</feature>
<evidence type="ECO:0008006" key="12">
    <source>
        <dbReference type="Google" id="ProtNLM"/>
    </source>
</evidence>
<evidence type="ECO:0000256" key="6">
    <source>
        <dbReference type="ARBA" id="ARBA00023136"/>
    </source>
</evidence>
<feature type="transmembrane region" description="Helical" evidence="9">
    <location>
        <begin position="399"/>
        <end position="424"/>
    </location>
</feature>
<feature type="compositionally biased region" description="Basic and acidic residues" evidence="8">
    <location>
        <begin position="718"/>
        <end position="728"/>
    </location>
</feature>
<keyword evidence="11" id="KW-1185">Reference proteome</keyword>
<feature type="transmembrane region" description="Helical" evidence="9">
    <location>
        <begin position="430"/>
        <end position="451"/>
    </location>
</feature>
<evidence type="ECO:0000256" key="5">
    <source>
        <dbReference type="ARBA" id="ARBA00022989"/>
    </source>
</evidence>
<evidence type="ECO:0000256" key="3">
    <source>
        <dbReference type="ARBA" id="ARBA00022448"/>
    </source>
</evidence>
<keyword evidence="5 9" id="KW-1133">Transmembrane helix</keyword>